<evidence type="ECO:0000256" key="1">
    <source>
        <dbReference type="SAM" id="Phobius"/>
    </source>
</evidence>
<accession>A0A6J8BNT7</accession>
<organism evidence="2 3">
    <name type="scientific">Mytilus coruscus</name>
    <name type="common">Sea mussel</name>
    <dbReference type="NCBI Taxonomy" id="42192"/>
    <lineage>
        <taxon>Eukaryota</taxon>
        <taxon>Metazoa</taxon>
        <taxon>Spiralia</taxon>
        <taxon>Lophotrochozoa</taxon>
        <taxon>Mollusca</taxon>
        <taxon>Bivalvia</taxon>
        <taxon>Autobranchia</taxon>
        <taxon>Pteriomorphia</taxon>
        <taxon>Mytilida</taxon>
        <taxon>Mytiloidea</taxon>
        <taxon>Mytilidae</taxon>
        <taxon>Mytilinae</taxon>
        <taxon>Mytilus</taxon>
    </lineage>
</organism>
<dbReference type="AlphaFoldDB" id="A0A6J8BNT7"/>
<evidence type="ECO:0000313" key="2">
    <source>
        <dbReference type="EMBL" id="CAC5385638.1"/>
    </source>
</evidence>
<keyword evidence="1" id="KW-0812">Transmembrane</keyword>
<keyword evidence="3" id="KW-1185">Reference proteome</keyword>
<keyword evidence="1" id="KW-0472">Membrane</keyword>
<protein>
    <submittedName>
        <fullName evidence="2">Uncharacterized protein</fullName>
    </submittedName>
</protein>
<dbReference type="Proteomes" id="UP000507470">
    <property type="component" value="Unassembled WGS sequence"/>
</dbReference>
<feature type="transmembrane region" description="Helical" evidence="1">
    <location>
        <begin position="201"/>
        <end position="226"/>
    </location>
</feature>
<dbReference type="EMBL" id="CACVKT020003742">
    <property type="protein sequence ID" value="CAC5385638.1"/>
    <property type="molecule type" value="Genomic_DNA"/>
</dbReference>
<keyword evidence="1" id="KW-1133">Transmembrane helix</keyword>
<name>A0A6J8BNT7_MYTCO</name>
<feature type="transmembrane region" description="Helical" evidence="1">
    <location>
        <begin position="255"/>
        <end position="272"/>
    </location>
</feature>
<sequence length="291" mass="33657">MLFKSIINNITEFMKSTDLIRMSVQCPEFDFPITIPFIKVSQLSVDTLLHEIERVLQSHEQFVLDESLEIEMTHVELPSGGTGRKCKFVDLDRFLKEKKCIIRIKKHDDICCAGALVTGLDKANHEKHEQWDNMRRGFKIQEQPAAELHILAKVPHRKCEIEKNKQFQTVMPEYQINFVSKEHFNGIIYKGAETEKKYTCIFTMVIMMSLPVYRLFGAGVIIVTLVKRDINIKRNTVAITFVHHATKYTRKQKKIGYTVTIVIVISMGPLLQSSHTGNQKRPLYMQFILSV</sequence>
<reference evidence="2 3" key="1">
    <citation type="submission" date="2020-06" db="EMBL/GenBank/DDBJ databases">
        <authorList>
            <person name="Li R."/>
            <person name="Bekaert M."/>
        </authorList>
    </citation>
    <scope>NUCLEOTIDE SEQUENCE [LARGE SCALE GENOMIC DNA]</scope>
    <source>
        <strain evidence="3">wild</strain>
    </source>
</reference>
<dbReference type="OrthoDB" id="6146512at2759"/>
<proteinExistence type="predicted"/>
<evidence type="ECO:0000313" key="3">
    <source>
        <dbReference type="Proteomes" id="UP000507470"/>
    </source>
</evidence>
<gene>
    <name evidence="2" type="ORF">MCOR_21153</name>
</gene>